<dbReference type="OrthoDB" id="9780793at2"/>
<dbReference type="InterPro" id="IPR052372">
    <property type="entry name" value="YpjD/HemX"/>
</dbReference>
<feature type="domain" description="Cytochrome c assembly protein" evidence="2">
    <location>
        <begin position="39"/>
        <end position="264"/>
    </location>
</feature>
<evidence type="ECO:0000259" key="2">
    <source>
        <dbReference type="Pfam" id="PF01578"/>
    </source>
</evidence>
<gene>
    <name evidence="3" type="ORF">BN1209_1460</name>
</gene>
<feature type="transmembrane region" description="Helical" evidence="1">
    <location>
        <begin position="94"/>
        <end position="117"/>
    </location>
</feature>
<dbReference type="GO" id="GO:0017004">
    <property type="term" value="P:cytochrome complex assembly"/>
    <property type="evidence" value="ECO:0007669"/>
    <property type="project" value="InterPro"/>
</dbReference>
<keyword evidence="1" id="KW-0472">Membrane</keyword>
<feature type="transmembrane region" description="Helical" evidence="1">
    <location>
        <begin position="64"/>
        <end position="82"/>
    </location>
</feature>
<sequence>MQASIYLPYLIVIVLYSAVAVRFWRTSSMQSKSNKHAVLIALGLIVHASLLYQDIFIGDLNLNIANTLSLILWLTVFIYWIANFKHDLQSLQAFVLPPAAASLALQAYFHNNVIVAFANDPLFMIHIAIALLAYSLFTFAALHALLMAAAERSLHQKTSLIKLPSFPPIMTMETLLFRIIGLGFILLTLTLISGMLFSEQIFHQALKLNHKNIFTIISWLIFGSLLLGRARYGWRGRTAIRWTLTGFAVLLLAYIGSKFVLEVLLGR</sequence>
<dbReference type="AlphaFoldDB" id="A0A0B7IVZ2"/>
<dbReference type="RefSeq" id="WP_045751582.1">
    <property type="nucleotide sequence ID" value="NZ_LN794158.1"/>
</dbReference>
<dbReference type="HOGENOM" id="CLU_049710_1_0_4"/>
<feature type="transmembrane region" description="Helical" evidence="1">
    <location>
        <begin position="36"/>
        <end position="52"/>
    </location>
</feature>
<protein>
    <submittedName>
        <fullName evidence="3">Cytochrome c assembly protein</fullName>
    </submittedName>
</protein>
<evidence type="ECO:0000313" key="4">
    <source>
        <dbReference type="Proteomes" id="UP000056322"/>
    </source>
</evidence>
<feature type="transmembrane region" description="Helical" evidence="1">
    <location>
        <begin position="123"/>
        <end position="150"/>
    </location>
</feature>
<dbReference type="InterPro" id="IPR002541">
    <property type="entry name" value="Cyt_c_assembly"/>
</dbReference>
<feature type="transmembrane region" description="Helical" evidence="1">
    <location>
        <begin position="209"/>
        <end position="227"/>
    </location>
</feature>
<feature type="transmembrane region" description="Helical" evidence="1">
    <location>
        <begin position="175"/>
        <end position="197"/>
    </location>
</feature>
<dbReference type="EMBL" id="LN794158">
    <property type="protein sequence ID" value="CEN56497.1"/>
    <property type="molecule type" value="Genomic_DNA"/>
</dbReference>
<name>A0A0B7IVZ2_9PROT</name>
<keyword evidence="1" id="KW-1133">Transmembrane helix</keyword>
<accession>A0A0B7IVZ2</accession>
<evidence type="ECO:0000313" key="3">
    <source>
        <dbReference type="EMBL" id="CEN56497.1"/>
    </source>
</evidence>
<proteinExistence type="predicted"/>
<evidence type="ECO:0000256" key="1">
    <source>
        <dbReference type="SAM" id="Phobius"/>
    </source>
</evidence>
<dbReference type="GO" id="GO:0020037">
    <property type="term" value="F:heme binding"/>
    <property type="evidence" value="ECO:0007669"/>
    <property type="project" value="InterPro"/>
</dbReference>
<dbReference type="Proteomes" id="UP000056322">
    <property type="component" value="Chromosome 1"/>
</dbReference>
<dbReference type="PANTHER" id="PTHR38034:SF1">
    <property type="entry name" value="INNER MEMBRANE PROTEIN YPJD"/>
    <property type="match status" value="1"/>
</dbReference>
<feature type="transmembrane region" description="Helical" evidence="1">
    <location>
        <begin position="239"/>
        <end position="261"/>
    </location>
</feature>
<keyword evidence="4" id="KW-1185">Reference proteome</keyword>
<dbReference type="Pfam" id="PF01578">
    <property type="entry name" value="Cytochrom_C_asm"/>
    <property type="match status" value="1"/>
</dbReference>
<dbReference type="KEGG" id="mbac:BN1209_1460"/>
<organism evidence="3 4">
    <name type="scientific">Candidatus Methylopumilus turicensis</name>
    <dbReference type="NCBI Taxonomy" id="1581680"/>
    <lineage>
        <taxon>Bacteria</taxon>
        <taxon>Pseudomonadati</taxon>
        <taxon>Pseudomonadota</taxon>
        <taxon>Betaproteobacteria</taxon>
        <taxon>Nitrosomonadales</taxon>
        <taxon>Methylophilaceae</taxon>
        <taxon>Candidatus Methylopumilus</taxon>
    </lineage>
</organism>
<keyword evidence="1" id="KW-0812">Transmembrane</keyword>
<dbReference type="PANTHER" id="PTHR38034">
    <property type="entry name" value="INNER MEMBRANE PROTEIN YPJD"/>
    <property type="match status" value="1"/>
</dbReference>
<reference evidence="4" key="1">
    <citation type="submission" date="2014-12" db="EMBL/GenBank/DDBJ databases">
        <authorList>
            <person name="Salcher M.M."/>
        </authorList>
    </citation>
    <scope>NUCLEOTIDE SEQUENCE [LARGE SCALE GENOMIC DNA]</scope>
    <source>
        <strain evidence="4">MMS-10A-171</strain>
    </source>
</reference>
<feature type="transmembrane region" description="Helical" evidence="1">
    <location>
        <begin position="6"/>
        <end position="24"/>
    </location>
</feature>